<proteinExistence type="predicted"/>
<name>A0AAP0DYY6_9MAGN</name>
<sequence length="62" mass="6641">MAIEAATMEAKGGTGAWAAKEFESELKKEPDLAIESPPAEKPVAISEEKKPETKVPSTEENL</sequence>
<dbReference type="AlphaFoldDB" id="A0AAP0DYY6"/>
<accession>A0AAP0DYY6</accession>
<dbReference type="EMBL" id="JBBNAG010000013">
    <property type="protein sequence ID" value="KAK9083576.1"/>
    <property type="molecule type" value="Genomic_DNA"/>
</dbReference>
<keyword evidence="3" id="KW-1185">Reference proteome</keyword>
<dbReference type="Proteomes" id="UP001419268">
    <property type="component" value="Unassembled WGS sequence"/>
</dbReference>
<evidence type="ECO:0000313" key="3">
    <source>
        <dbReference type="Proteomes" id="UP001419268"/>
    </source>
</evidence>
<reference evidence="2 3" key="1">
    <citation type="submission" date="2024-01" db="EMBL/GenBank/DDBJ databases">
        <title>Genome assemblies of Stephania.</title>
        <authorList>
            <person name="Yang L."/>
        </authorList>
    </citation>
    <scope>NUCLEOTIDE SEQUENCE [LARGE SCALE GENOMIC DNA]</scope>
    <source>
        <strain evidence="2">JXDWG</strain>
        <tissue evidence="2">Leaf</tissue>
    </source>
</reference>
<feature type="compositionally biased region" description="Basic and acidic residues" evidence="1">
    <location>
        <begin position="20"/>
        <end position="31"/>
    </location>
</feature>
<evidence type="ECO:0000313" key="2">
    <source>
        <dbReference type="EMBL" id="KAK9083576.1"/>
    </source>
</evidence>
<evidence type="ECO:0000256" key="1">
    <source>
        <dbReference type="SAM" id="MobiDB-lite"/>
    </source>
</evidence>
<gene>
    <name evidence="2" type="ORF">Scep_030047</name>
</gene>
<protein>
    <submittedName>
        <fullName evidence="2">Uncharacterized protein</fullName>
    </submittedName>
</protein>
<comment type="caution">
    <text evidence="2">The sequence shown here is derived from an EMBL/GenBank/DDBJ whole genome shotgun (WGS) entry which is preliminary data.</text>
</comment>
<feature type="region of interest" description="Disordered" evidence="1">
    <location>
        <begin position="1"/>
        <end position="62"/>
    </location>
</feature>
<organism evidence="2 3">
    <name type="scientific">Stephania cephalantha</name>
    <dbReference type="NCBI Taxonomy" id="152367"/>
    <lineage>
        <taxon>Eukaryota</taxon>
        <taxon>Viridiplantae</taxon>
        <taxon>Streptophyta</taxon>
        <taxon>Embryophyta</taxon>
        <taxon>Tracheophyta</taxon>
        <taxon>Spermatophyta</taxon>
        <taxon>Magnoliopsida</taxon>
        <taxon>Ranunculales</taxon>
        <taxon>Menispermaceae</taxon>
        <taxon>Menispermoideae</taxon>
        <taxon>Cissampelideae</taxon>
        <taxon>Stephania</taxon>
    </lineage>
</organism>